<dbReference type="InterPro" id="IPR013517">
    <property type="entry name" value="FG-GAP"/>
</dbReference>
<dbReference type="Gene3D" id="2.130.10.130">
    <property type="entry name" value="Integrin alpha, N-terminal"/>
    <property type="match status" value="2"/>
</dbReference>
<organism evidence="4 5">
    <name type="scientific">Streptomyces sannanensis</name>
    <dbReference type="NCBI Taxonomy" id="285536"/>
    <lineage>
        <taxon>Bacteria</taxon>
        <taxon>Bacillati</taxon>
        <taxon>Actinomycetota</taxon>
        <taxon>Actinomycetes</taxon>
        <taxon>Kitasatosporales</taxon>
        <taxon>Streptomycetaceae</taxon>
        <taxon>Streptomyces</taxon>
    </lineage>
</organism>
<keyword evidence="5" id="KW-1185">Reference proteome</keyword>
<evidence type="ECO:0000256" key="3">
    <source>
        <dbReference type="SAM" id="SignalP"/>
    </source>
</evidence>
<proteinExistence type="predicted"/>
<comment type="caution">
    <text evidence="4">The sequence shown here is derived from an EMBL/GenBank/DDBJ whole genome shotgun (WGS) entry which is preliminary data.</text>
</comment>
<dbReference type="PROSITE" id="PS51257">
    <property type="entry name" value="PROKAR_LIPOPROTEIN"/>
    <property type="match status" value="1"/>
</dbReference>
<dbReference type="SUPFAM" id="SSF69318">
    <property type="entry name" value="Integrin alpha N-terminal domain"/>
    <property type="match status" value="1"/>
</dbReference>
<dbReference type="Proteomes" id="UP001499990">
    <property type="component" value="Unassembled WGS sequence"/>
</dbReference>
<feature type="chain" id="PRO_5045793530" description="VCBS repeat-containing protein" evidence="3">
    <location>
        <begin position="22"/>
        <end position="364"/>
    </location>
</feature>
<feature type="region of interest" description="Disordered" evidence="2">
    <location>
        <begin position="46"/>
        <end position="69"/>
    </location>
</feature>
<dbReference type="PANTHER" id="PTHR46580:SF2">
    <property type="entry name" value="MAM DOMAIN-CONTAINING PROTEIN"/>
    <property type="match status" value="1"/>
</dbReference>
<accession>A0ABP6SCN2</accession>
<gene>
    <name evidence="4" type="ORF">GCM10020367_33800</name>
</gene>
<protein>
    <recommendedName>
        <fullName evidence="6">VCBS repeat-containing protein</fullName>
    </recommendedName>
</protein>
<dbReference type="EMBL" id="BAAAYL010000001">
    <property type="protein sequence ID" value="GAA3373528.1"/>
    <property type="molecule type" value="Genomic_DNA"/>
</dbReference>
<evidence type="ECO:0000313" key="5">
    <source>
        <dbReference type="Proteomes" id="UP001499990"/>
    </source>
</evidence>
<name>A0ABP6SCN2_9ACTN</name>
<dbReference type="PANTHER" id="PTHR46580">
    <property type="entry name" value="SENSOR KINASE-RELATED"/>
    <property type="match status" value="1"/>
</dbReference>
<feature type="compositionally biased region" description="Low complexity" evidence="2">
    <location>
        <begin position="46"/>
        <end position="56"/>
    </location>
</feature>
<keyword evidence="1 3" id="KW-0732">Signal</keyword>
<dbReference type="InterPro" id="IPR028994">
    <property type="entry name" value="Integrin_alpha_N"/>
</dbReference>
<feature type="region of interest" description="Disordered" evidence="2">
    <location>
        <begin position="267"/>
        <end position="297"/>
    </location>
</feature>
<sequence length="364" mass="37530">MRIHTRVAVAAAAGAATVLLAGCGTGTHSHHPATDGGSAAATVLAQQAAPAAHPVPHGGGSRLPDDFNGDGHRDLVLNDLVKEADDTHGDDAGLAVVYGTAHGLDPATHQLLDPRRNAAATRGVLPAAFDAEASCDLDRDGYADLILTTDPPFDGIGRPPVPVQILYGGPDGLTARAVTLRIPEKARYGNEWPDHPVCGDFDGDGSADLAVTASGGRISFLRGPFTRTGAPRSAPAPIPGAGPVLWAPEPKPDTDGDGYADLVSSARPHIPGEPATGTLLRGGPDGPRRPGGPYRLRGVPGGLPTAPLPGATATDLIRYADFDGDRRPDLVVRTHRGEAADLVALYPYGKRDKPQLSFSTNAIR</sequence>
<evidence type="ECO:0000256" key="2">
    <source>
        <dbReference type="SAM" id="MobiDB-lite"/>
    </source>
</evidence>
<reference evidence="5" key="1">
    <citation type="journal article" date="2019" name="Int. J. Syst. Evol. Microbiol.">
        <title>The Global Catalogue of Microorganisms (GCM) 10K type strain sequencing project: providing services to taxonomists for standard genome sequencing and annotation.</title>
        <authorList>
            <consortium name="The Broad Institute Genomics Platform"/>
            <consortium name="The Broad Institute Genome Sequencing Center for Infectious Disease"/>
            <person name="Wu L."/>
            <person name="Ma J."/>
        </authorList>
    </citation>
    <scope>NUCLEOTIDE SEQUENCE [LARGE SCALE GENOMIC DNA]</scope>
    <source>
        <strain evidence="5">JCM 9651</strain>
    </source>
</reference>
<dbReference type="RefSeq" id="WP_345038339.1">
    <property type="nucleotide sequence ID" value="NZ_BAAAYL010000001.1"/>
</dbReference>
<evidence type="ECO:0008006" key="6">
    <source>
        <dbReference type="Google" id="ProtNLM"/>
    </source>
</evidence>
<feature type="signal peptide" evidence="3">
    <location>
        <begin position="1"/>
        <end position="21"/>
    </location>
</feature>
<evidence type="ECO:0000313" key="4">
    <source>
        <dbReference type="EMBL" id="GAA3373528.1"/>
    </source>
</evidence>
<evidence type="ECO:0000256" key="1">
    <source>
        <dbReference type="ARBA" id="ARBA00022729"/>
    </source>
</evidence>
<dbReference type="Pfam" id="PF13517">
    <property type="entry name" value="FG-GAP_3"/>
    <property type="match status" value="1"/>
</dbReference>